<keyword evidence="3" id="KW-0479">Metal-binding</keyword>
<dbReference type="Proteomes" id="UP000563523">
    <property type="component" value="Unassembled WGS sequence"/>
</dbReference>
<evidence type="ECO:0000313" key="6">
    <source>
        <dbReference type="Proteomes" id="UP000563523"/>
    </source>
</evidence>
<accession>A0A850RC83</accession>
<keyword evidence="4" id="KW-0732">Signal</keyword>
<dbReference type="GO" id="GO:0030001">
    <property type="term" value="P:metal ion transport"/>
    <property type="evidence" value="ECO:0007669"/>
    <property type="project" value="InterPro"/>
</dbReference>
<comment type="subcellular location">
    <subcellularLocation>
        <location evidence="1">Cell envelope</location>
    </subcellularLocation>
</comment>
<dbReference type="InterPro" id="IPR050492">
    <property type="entry name" value="Bact_metal-bind_prot9"/>
</dbReference>
<dbReference type="GO" id="GO:0030313">
    <property type="term" value="C:cell envelope"/>
    <property type="evidence" value="ECO:0007669"/>
    <property type="project" value="UniProtKB-SubCell"/>
</dbReference>
<proteinExistence type="predicted"/>
<name>A0A850RC83_9LACO</name>
<dbReference type="PANTHER" id="PTHR42953:SF1">
    <property type="entry name" value="METAL-BINDING PROTEIN HI_0362-RELATED"/>
    <property type="match status" value="1"/>
</dbReference>
<dbReference type="AlphaFoldDB" id="A0A850RC83"/>
<dbReference type="RefSeq" id="WP_176942559.1">
    <property type="nucleotide sequence ID" value="NZ_JABZEC010000003.1"/>
</dbReference>
<evidence type="ECO:0000256" key="3">
    <source>
        <dbReference type="ARBA" id="ARBA00022723"/>
    </source>
</evidence>
<protein>
    <submittedName>
        <fullName evidence="5">Zinc ABC transporter substrate-binding protein</fullName>
    </submittedName>
</protein>
<dbReference type="GO" id="GO:0046872">
    <property type="term" value="F:metal ion binding"/>
    <property type="evidence" value="ECO:0007669"/>
    <property type="project" value="UniProtKB-KW"/>
</dbReference>
<dbReference type="PANTHER" id="PTHR42953">
    <property type="entry name" value="HIGH-AFFINITY ZINC UPTAKE SYSTEM PROTEIN ZNUA-RELATED"/>
    <property type="match status" value="1"/>
</dbReference>
<evidence type="ECO:0000256" key="2">
    <source>
        <dbReference type="ARBA" id="ARBA00022448"/>
    </source>
</evidence>
<evidence type="ECO:0000256" key="1">
    <source>
        <dbReference type="ARBA" id="ARBA00004196"/>
    </source>
</evidence>
<keyword evidence="6" id="KW-1185">Reference proteome</keyword>
<dbReference type="Pfam" id="PF01297">
    <property type="entry name" value="ZnuA"/>
    <property type="match status" value="1"/>
</dbReference>
<dbReference type="Gene3D" id="3.40.50.1980">
    <property type="entry name" value="Nitrogenase molybdenum iron protein domain"/>
    <property type="match status" value="2"/>
</dbReference>
<comment type="caution">
    <text evidence="5">The sequence shown here is derived from an EMBL/GenBank/DDBJ whole genome shotgun (WGS) entry which is preliminary data.</text>
</comment>
<sequence length="278" mass="31050">MGCQSQTPKNPAAAAKIKIVASTPTYGQMAQAVGGKYAKVTTIMKQADANPHDFEPNVQQAKLASQAQIAVYNGLNYDSWMQKLLANNQEVKKLNVGRLLGQKTGANPHIWYQPQALSKAAQSLAQQLGQQKPKQRQYFRKQAQKYQAQVQPAQATLAKIKAQRTSKMVAVSEPVFDYSLKAMGYQIANPQFAEAIEAGNDPSPQQIAQLQAQIKQHQLTFFVWNRQASSKTIDNLVRQARKEGIPIVQVRETQPANQTYGQWLEETYQQVLKIEAKR</sequence>
<dbReference type="EMBL" id="JABZEC010000003">
    <property type="protein sequence ID" value="NVY96398.1"/>
    <property type="molecule type" value="Genomic_DNA"/>
</dbReference>
<evidence type="ECO:0000256" key="4">
    <source>
        <dbReference type="ARBA" id="ARBA00022729"/>
    </source>
</evidence>
<organism evidence="5 6">
    <name type="scientific">Bombilactobacillus apium</name>
    <dbReference type="NCBI Taxonomy" id="2675299"/>
    <lineage>
        <taxon>Bacteria</taxon>
        <taxon>Bacillati</taxon>
        <taxon>Bacillota</taxon>
        <taxon>Bacilli</taxon>
        <taxon>Lactobacillales</taxon>
        <taxon>Lactobacillaceae</taxon>
        <taxon>Bombilactobacillus</taxon>
    </lineage>
</organism>
<keyword evidence="2" id="KW-0813">Transport</keyword>
<evidence type="ECO:0000313" key="5">
    <source>
        <dbReference type="EMBL" id="NVY96398.1"/>
    </source>
</evidence>
<gene>
    <name evidence="5" type="ORF">HU830_04320</name>
</gene>
<dbReference type="SUPFAM" id="SSF53807">
    <property type="entry name" value="Helical backbone' metal receptor"/>
    <property type="match status" value="1"/>
</dbReference>
<reference evidence="5 6" key="1">
    <citation type="submission" date="2020-06" db="EMBL/GenBank/DDBJ databases">
        <authorList>
            <person name="Kang J."/>
        </authorList>
    </citation>
    <scope>NUCLEOTIDE SEQUENCE [LARGE SCALE GENOMIC DNA]</scope>
    <source>
        <strain evidence="5 6">DCY120</strain>
    </source>
</reference>
<dbReference type="InterPro" id="IPR006127">
    <property type="entry name" value="ZnuA-like"/>
</dbReference>